<proteinExistence type="predicted"/>
<sequence length="60" mass="6747">ARCAVHSAIEGILSGICASRNLVWRDAPLNQEYQDDPMEVVRRAGWFGAARQYKIQAEEV</sequence>
<evidence type="ECO:0000313" key="2">
    <source>
        <dbReference type="Proteomes" id="UP000265520"/>
    </source>
</evidence>
<evidence type="ECO:0000313" key="1">
    <source>
        <dbReference type="EMBL" id="MCI47997.1"/>
    </source>
</evidence>
<feature type="non-terminal residue" evidence="1">
    <location>
        <position position="1"/>
    </location>
</feature>
<dbReference type="EMBL" id="LXQA010380072">
    <property type="protein sequence ID" value="MCI47997.1"/>
    <property type="molecule type" value="Genomic_DNA"/>
</dbReference>
<keyword evidence="2" id="KW-1185">Reference proteome</keyword>
<accession>A0A392SHT0</accession>
<dbReference type="AlphaFoldDB" id="A0A392SHT0"/>
<organism evidence="1 2">
    <name type="scientific">Trifolium medium</name>
    <dbReference type="NCBI Taxonomy" id="97028"/>
    <lineage>
        <taxon>Eukaryota</taxon>
        <taxon>Viridiplantae</taxon>
        <taxon>Streptophyta</taxon>
        <taxon>Embryophyta</taxon>
        <taxon>Tracheophyta</taxon>
        <taxon>Spermatophyta</taxon>
        <taxon>Magnoliopsida</taxon>
        <taxon>eudicotyledons</taxon>
        <taxon>Gunneridae</taxon>
        <taxon>Pentapetalae</taxon>
        <taxon>rosids</taxon>
        <taxon>fabids</taxon>
        <taxon>Fabales</taxon>
        <taxon>Fabaceae</taxon>
        <taxon>Papilionoideae</taxon>
        <taxon>50 kb inversion clade</taxon>
        <taxon>NPAAA clade</taxon>
        <taxon>Hologalegina</taxon>
        <taxon>IRL clade</taxon>
        <taxon>Trifolieae</taxon>
        <taxon>Trifolium</taxon>
    </lineage>
</organism>
<reference evidence="1 2" key="1">
    <citation type="journal article" date="2018" name="Front. Plant Sci.">
        <title>Red Clover (Trifolium pratense) and Zigzag Clover (T. medium) - A Picture of Genomic Similarities and Differences.</title>
        <authorList>
            <person name="Dluhosova J."/>
            <person name="Istvanek J."/>
            <person name="Nedelnik J."/>
            <person name="Repkova J."/>
        </authorList>
    </citation>
    <scope>NUCLEOTIDE SEQUENCE [LARGE SCALE GENOMIC DNA]</scope>
    <source>
        <strain evidence="2">cv. 10/8</strain>
        <tissue evidence="1">Leaf</tissue>
    </source>
</reference>
<protein>
    <submittedName>
        <fullName evidence="1">Uncharacterized protein</fullName>
    </submittedName>
</protein>
<comment type="caution">
    <text evidence="1">The sequence shown here is derived from an EMBL/GenBank/DDBJ whole genome shotgun (WGS) entry which is preliminary data.</text>
</comment>
<dbReference type="Proteomes" id="UP000265520">
    <property type="component" value="Unassembled WGS sequence"/>
</dbReference>
<name>A0A392SHT0_9FABA</name>